<dbReference type="Gene3D" id="3.20.20.120">
    <property type="entry name" value="Enolase-like C-terminal domain"/>
    <property type="match status" value="1"/>
</dbReference>
<dbReference type="InterPro" id="IPR029017">
    <property type="entry name" value="Enolase-like_N"/>
</dbReference>
<reference evidence="4" key="1">
    <citation type="submission" date="2018-05" db="EMBL/GenBank/DDBJ databases">
        <authorList>
            <person name="Lanie J.A."/>
            <person name="Ng W.-L."/>
            <person name="Kazmierczak K.M."/>
            <person name="Andrzejewski T.M."/>
            <person name="Davidsen T.M."/>
            <person name="Wayne K.J."/>
            <person name="Tettelin H."/>
            <person name="Glass J.I."/>
            <person name="Rusch D."/>
            <person name="Podicherti R."/>
            <person name="Tsui H.-C.T."/>
            <person name="Winkler M.E."/>
        </authorList>
    </citation>
    <scope>NUCLEOTIDE SEQUENCE</scope>
</reference>
<dbReference type="Gene3D" id="3.30.390.10">
    <property type="entry name" value="Enolase-like, N-terminal domain"/>
    <property type="match status" value="1"/>
</dbReference>
<name>A0A381ZLH8_9ZZZZ</name>
<evidence type="ECO:0000256" key="2">
    <source>
        <dbReference type="SAM" id="MobiDB-lite"/>
    </source>
</evidence>
<dbReference type="InterPro" id="IPR036849">
    <property type="entry name" value="Enolase-like_C_sf"/>
</dbReference>
<dbReference type="EMBL" id="UINC01021799">
    <property type="protein sequence ID" value="SVA90136.1"/>
    <property type="molecule type" value="Genomic_DNA"/>
</dbReference>
<dbReference type="InterPro" id="IPR029065">
    <property type="entry name" value="Enolase_C-like"/>
</dbReference>
<proteinExistence type="predicted"/>
<dbReference type="InterPro" id="IPR018110">
    <property type="entry name" value="Mandel_Rmase/mucon_lact_enz_CS"/>
</dbReference>
<dbReference type="SMART" id="SM00922">
    <property type="entry name" value="MR_MLE"/>
    <property type="match status" value="1"/>
</dbReference>
<dbReference type="Pfam" id="PF13378">
    <property type="entry name" value="MR_MLE_C"/>
    <property type="match status" value="1"/>
</dbReference>
<dbReference type="SUPFAM" id="SSF54826">
    <property type="entry name" value="Enolase N-terminal domain-like"/>
    <property type="match status" value="1"/>
</dbReference>
<sequence length="310" mass="31448">VLSVTDAEARWGHGEASPLPGFGPDTLDDAEAALRSWAQGDDRALNSSPSAAAAVDSAQLDLAAQAAGVPMHSHLASGSPNSVPVAALVVGVGIGELGSATALAVASGHRTVKVKVGGRPITDDRERVRAVRDTAGHRVAIRLDANGAWSVDEAIEALQELASLGIELVEEPAAGGPKALEQVAARTEIPVAADESTIHPDRFTELLRSRSVGVVVIKPSAIGGPTEATRRITKAREAGLAVVVTSMLEGAIGVAAAAHLASATAAIDPEPGLATSPLIQDDVGPAHRVSKGRLWLSDTPGLGTGPFLTP</sequence>
<dbReference type="SFLD" id="SFLDF00009">
    <property type="entry name" value="o-succinylbenzoate_synthase"/>
    <property type="match status" value="1"/>
</dbReference>
<dbReference type="PANTHER" id="PTHR48073:SF2">
    <property type="entry name" value="O-SUCCINYLBENZOATE SYNTHASE"/>
    <property type="match status" value="1"/>
</dbReference>
<dbReference type="SUPFAM" id="SSF51604">
    <property type="entry name" value="Enolase C-terminal domain-like"/>
    <property type="match status" value="1"/>
</dbReference>
<feature type="domain" description="Mandelate racemase/muconate lactonizing enzyme C-terminal" evidence="3">
    <location>
        <begin position="94"/>
        <end position="190"/>
    </location>
</feature>
<dbReference type="AlphaFoldDB" id="A0A381ZLH8"/>
<dbReference type="InterPro" id="IPR013342">
    <property type="entry name" value="Mandelate_racemase_C"/>
</dbReference>
<feature type="region of interest" description="Disordered" evidence="2">
    <location>
        <begin position="1"/>
        <end position="25"/>
    </location>
</feature>
<gene>
    <name evidence="4" type="ORF">METZ01_LOCUS142990</name>
</gene>
<accession>A0A381ZLH8</accession>
<keyword evidence="1" id="KW-0479">Metal-binding</keyword>
<protein>
    <recommendedName>
        <fullName evidence="3">Mandelate racemase/muconate lactonizing enzyme C-terminal domain-containing protein</fullName>
    </recommendedName>
</protein>
<evidence type="ECO:0000313" key="4">
    <source>
        <dbReference type="EMBL" id="SVA90136.1"/>
    </source>
</evidence>
<evidence type="ECO:0000256" key="1">
    <source>
        <dbReference type="ARBA" id="ARBA00022723"/>
    </source>
</evidence>
<dbReference type="GO" id="GO:0003824">
    <property type="term" value="F:catalytic activity"/>
    <property type="evidence" value="ECO:0007669"/>
    <property type="project" value="UniProtKB-ARBA"/>
</dbReference>
<dbReference type="GO" id="GO:0046872">
    <property type="term" value="F:metal ion binding"/>
    <property type="evidence" value="ECO:0007669"/>
    <property type="project" value="UniProtKB-KW"/>
</dbReference>
<dbReference type="GO" id="GO:0009063">
    <property type="term" value="P:amino acid catabolic process"/>
    <property type="evidence" value="ECO:0007669"/>
    <property type="project" value="InterPro"/>
</dbReference>
<dbReference type="PROSITE" id="PS00909">
    <property type="entry name" value="MR_MLE_2"/>
    <property type="match status" value="1"/>
</dbReference>
<feature type="non-terminal residue" evidence="4">
    <location>
        <position position="1"/>
    </location>
</feature>
<dbReference type="SFLD" id="SFLDS00001">
    <property type="entry name" value="Enolase"/>
    <property type="match status" value="1"/>
</dbReference>
<dbReference type="SFLD" id="SFLDG00180">
    <property type="entry name" value="muconate_cycloisomerase"/>
    <property type="match status" value="1"/>
</dbReference>
<evidence type="ECO:0000259" key="3">
    <source>
        <dbReference type="SMART" id="SM00922"/>
    </source>
</evidence>
<dbReference type="PANTHER" id="PTHR48073">
    <property type="entry name" value="O-SUCCINYLBENZOATE SYNTHASE-RELATED"/>
    <property type="match status" value="1"/>
</dbReference>
<organism evidence="4">
    <name type="scientific">marine metagenome</name>
    <dbReference type="NCBI Taxonomy" id="408172"/>
    <lineage>
        <taxon>unclassified sequences</taxon>
        <taxon>metagenomes</taxon>
        <taxon>ecological metagenomes</taxon>
    </lineage>
</organism>